<name>A0A1J5RN53_9ZZZZ</name>
<accession>A0A1J5RN53</accession>
<protein>
    <submittedName>
        <fullName evidence="1">Uncharacterized protein</fullName>
    </submittedName>
</protein>
<evidence type="ECO:0000313" key="1">
    <source>
        <dbReference type="EMBL" id="OIQ96994.1"/>
    </source>
</evidence>
<organism evidence="1">
    <name type="scientific">mine drainage metagenome</name>
    <dbReference type="NCBI Taxonomy" id="410659"/>
    <lineage>
        <taxon>unclassified sequences</taxon>
        <taxon>metagenomes</taxon>
        <taxon>ecological metagenomes</taxon>
    </lineage>
</organism>
<dbReference type="EMBL" id="MLJW01000140">
    <property type="protein sequence ID" value="OIQ96994.1"/>
    <property type="molecule type" value="Genomic_DNA"/>
</dbReference>
<dbReference type="AlphaFoldDB" id="A0A1J5RN53"/>
<reference evidence="1" key="1">
    <citation type="submission" date="2016-10" db="EMBL/GenBank/DDBJ databases">
        <title>Sequence of Gallionella enrichment culture.</title>
        <authorList>
            <person name="Poehlein A."/>
            <person name="Muehling M."/>
            <person name="Daniel R."/>
        </authorList>
    </citation>
    <scope>NUCLEOTIDE SEQUENCE</scope>
</reference>
<comment type="caution">
    <text evidence="1">The sequence shown here is derived from an EMBL/GenBank/DDBJ whole genome shotgun (WGS) entry which is preliminary data.</text>
</comment>
<proteinExistence type="predicted"/>
<gene>
    <name evidence="1" type="ORF">GALL_210610</name>
</gene>
<sequence>MDVVPHADAQGPVDAGFILEHGLLFSPRQLSVFQFDDTQQFIESGELINQLPVRIHRERAPVEHQFVLPAHHVGIYHRQAGLRYTVTHRVVTRRLFVEVIWRRIQYQQHLCAHLPRL</sequence>